<name>A0A6I6F1K8_9CLOT</name>
<evidence type="ECO:0000313" key="2">
    <source>
        <dbReference type="Proteomes" id="UP000422764"/>
    </source>
</evidence>
<sequence length="45" mass="5190">MILKNGKDAAEATKEEVDYAYNRPELQSVRYSEKKITIIDEDVSK</sequence>
<keyword evidence="2" id="KW-1185">Reference proteome</keyword>
<proteinExistence type="predicted"/>
<dbReference type="AlphaFoldDB" id="A0A6I6F1K8"/>
<dbReference type="EMBL" id="CP046522">
    <property type="protein sequence ID" value="QGU96411.1"/>
    <property type="molecule type" value="Genomic_DNA"/>
</dbReference>
<evidence type="ECO:0000313" key="1">
    <source>
        <dbReference type="EMBL" id="QGU96411.1"/>
    </source>
</evidence>
<organism evidence="1 2">
    <name type="scientific">Clostridium bovifaecis</name>
    <dbReference type="NCBI Taxonomy" id="2184719"/>
    <lineage>
        <taxon>Bacteria</taxon>
        <taxon>Bacillati</taxon>
        <taxon>Bacillota</taxon>
        <taxon>Clostridia</taxon>
        <taxon>Eubacteriales</taxon>
        <taxon>Clostridiaceae</taxon>
        <taxon>Clostridium</taxon>
    </lineage>
</organism>
<accession>A0A6I6F1K8</accession>
<reference evidence="1 2" key="1">
    <citation type="submission" date="2019-12" db="EMBL/GenBank/DDBJ databases">
        <title>Genome sequenceing of Clostridium bovifaecis.</title>
        <authorList>
            <person name="Yao Y."/>
        </authorList>
    </citation>
    <scope>NUCLEOTIDE SEQUENCE [LARGE SCALE GENOMIC DNA]</scope>
    <source>
        <strain evidence="1 2">BXX</strain>
    </source>
</reference>
<protein>
    <submittedName>
        <fullName evidence="1">Uncharacterized protein</fullName>
    </submittedName>
</protein>
<dbReference type="Proteomes" id="UP000422764">
    <property type="component" value="Chromosome"/>
</dbReference>
<gene>
    <name evidence="1" type="ORF">GOM49_16090</name>
</gene>